<protein>
    <submittedName>
        <fullName evidence="1">Uncharacterized protein</fullName>
    </submittedName>
</protein>
<dbReference type="EMBL" id="CP104143">
    <property type="protein sequence ID" value="UWU13233.1"/>
    <property type="molecule type" value="Genomic_DNA"/>
</dbReference>
<proteinExistence type="predicted"/>
<dbReference type="AlphaFoldDB" id="A0A2N0D674"/>
<dbReference type="Proteomes" id="UP001060123">
    <property type="component" value="Chromosome"/>
</dbReference>
<evidence type="ECO:0000313" key="4">
    <source>
        <dbReference type="Proteomes" id="UP001060123"/>
    </source>
</evidence>
<dbReference type="EMBL" id="PIQN01000016">
    <property type="protein sequence ID" value="PKA41596.1"/>
    <property type="molecule type" value="Genomic_DNA"/>
</dbReference>
<keyword evidence="4" id="KW-1185">Reference proteome</keyword>
<gene>
    <name evidence="1" type="ORF">CWR43_19700</name>
    <name evidence="2" type="ORF">N2599_13875</name>
</gene>
<evidence type="ECO:0000313" key="3">
    <source>
        <dbReference type="Proteomes" id="UP000232164"/>
    </source>
</evidence>
<sequence>MKQIEALINRRGPKVAREILDVLANAERGPLTATQIKAVELLMTDPEYANLITPDDLTNAIVDLLFTAEDEAKIFAASHKLTFWRALAITWFRKCRKRKHPIAKAA</sequence>
<reference evidence="1 3" key="1">
    <citation type="submission" date="2017-11" db="EMBL/GenBank/DDBJ databases">
        <authorList>
            <person name="Han C.G."/>
        </authorList>
    </citation>
    <scope>NUCLEOTIDE SEQUENCE [LARGE SCALE GENOMIC DNA]</scope>
    <source>
        <strain evidence="1 3">HCNT1</strain>
    </source>
</reference>
<dbReference type="Proteomes" id="UP000232164">
    <property type="component" value="Unassembled WGS sequence"/>
</dbReference>
<dbReference type="RefSeq" id="WP_027508191.1">
    <property type="nucleotide sequence ID" value="NZ_CP104143.1"/>
</dbReference>
<evidence type="ECO:0000313" key="2">
    <source>
        <dbReference type="EMBL" id="UWU13233.1"/>
    </source>
</evidence>
<name>A0A2N0D674_RHISU</name>
<reference evidence="1 3" key="2">
    <citation type="submission" date="2017-12" db="EMBL/GenBank/DDBJ databases">
        <title>Genome sequence of Rhizobium sullae HCNT1 isolated from Sulla coronaria nodules and featuring peculiar denitrification phenotypes.</title>
        <authorList>
            <person name="De Diego-Diaz B."/>
            <person name="Treu L."/>
            <person name="Campanaro S."/>
            <person name="Da Silva Duarte V."/>
            <person name="Basaglia M."/>
            <person name="Favaro L."/>
            <person name="Casella S."/>
            <person name="Squartini A."/>
        </authorList>
    </citation>
    <scope>NUCLEOTIDE SEQUENCE [LARGE SCALE GENOMIC DNA]</scope>
    <source>
        <strain evidence="1 3">HCNT1</strain>
    </source>
</reference>
<accession>A0A2N0D674</accession>
<dbReference type="STRING" id="1041146.GCA_000427985_00929"/>
<reference evidence="2" key="3">
    <citation type="submission" date="2022-09" db="EMBL/GenBank/DDBJ databases">
        <title>Australian commercial rhizobial inoculants.</title>
        <authorList>
            <person name="Kohlmeier M.G."/>
            <person name="O'Hara G.W."/>
            <person name="Colombi E."/>
            <person name="Ramsay J.P."/>
            <person name="Terpolilli J."/>
        </authorList>
    </citation>
    <scope>NUCLEOTIDE SEQUENCE</scope>
    <source>
        <strain evidence="2">WSM1592</strain>
    </source>
</reference>
<organism evidence="1 3">
    <name type="scientific">Rhizobium sullae</name>
    <name type="common">Rhizobium hedysari</name>
    <dbReference type="NCBI Taxonomy" id="50338"/>
    <lineage>
        <taxon>Bacteria</taxon>
        <taxon>Pseudomonadati</taxon>
        <taxon>Pseudomonadota</taxon>
        <taxon>Alphaproteobacteria</taxon>
        <taxon>Hyphomicrobiales</taxon>
        <taxon>Rhizobiaceae</taxon>
        <taxon>Rhizobium/Agrobacterium group</taxon>
        <taxon>Rhizobium</taxon>
    </lineage>
</organism>
<evidence type="ECO:0000313" key="1">
    <source>
        <dbReference type="EMBL" id="PKA41596.1"/>
    </source>
</evidence>